<dbReference type="Pfam" id="PF05032">
    <property type="entry name" value="Spo12"/>
    <property type="match status" value="1"/>
</dbReference>
<gene>
    <name evidence="2" type="ORF">ALEPTO_LOCUS2435</name>
</gene>
<organism evidence="2 3">
    <name type="scientific">Ambispora leptoticha</name>
    <dbReference type="NCBI Taxonomy" id="144679"/>
    <lineage>
        <taxon>Eukaryota</taxon>
        <taxon>Fungi</taxon>
        <taxon>Fungi incertae sedis</taxon>
        <taxon>Mucoromycota</taxon>
        <taxon>Glomeromycotina</taxon>
        <taxon>Glomeromycetes</taxon>
        <taxon>Archaeosporales</taxon>
        <taxon>Ambisporaceae</taxon>
        <taxon>Ambispora</taxon>
    </lineage>
</organism>
<protein>
    <submittedName>
        <fullName evidence="2">9799_t:CDS:1</fullName>
    </submittedName>
</protein>
<evidence type="ECO:0000313" key="3">
    <source>
        <dbReference type="Proteomes" id="UP000789508"/>
    </source>
</evidence>
<evidence type="ECO:0000256" key="1">
    <source>
        <dbReference type="SAM" id="MobiDB-lite"/>
    </source>
</evidence>
<feature type="region of interest" description="Disordered" evidence="1">
    <location>
        <begin position="1"/>
        <end position="45"/>
    </location>
</feature>
<accession>A0A9N8W9R6</accession>
<reference evidence="2" key="1">
    <citation type="submission" date="2021-06" db="EMBL/GenBank/DDBJ databases">
        <authorList>
            <person name="Kallberg Y."/>
            <person name="Tangrot J."/>
            <person name="Rosling A."/>
        </authorList>
    </citation>
    <scope>NUCLEOTIDE SEQUENCE</scope>
    <source>
        <strain evidence="2">FL130A</strain>
    </source>
</reference>
<feature type="compositionally biased region" description="Polar residues" evidence="1">
    <location>
        <begin position="1"/>
        <end position="16"/>
    </location>
</feature>
<keyword evidence="3" id="KW-1185">Reference proteome</keyword>
<dbReference type="InterPro" id="IPR007727">
    <property type="entry name" value="Spo12"/>
</dbReference>
<name>A0A9N8W9R6_9GLOM</name>
<proteinExistence type="predicted"/>
<comment type="caution">
    <text evidence="2">The sequence shown here is derived from an EMBL/GenBank/DDBJ whole genome shotgun (WGS) entry which is preliminary data.</text>
</comment>
<evidence type="ECO:0000313" key="2">
    <source>
        <dbReference type="EMBL" id="CAG8479913.1"/>
    </source>
</evidence>
<sequence>MSSQQSKNDLSKQVSGGNPFEDATSKKRFQRIRSPTDSILSPCSAKLQEKKKKTLDKVGKPLFLLSAFAKAAREETNSKPIDESNP</sequence>
<dbReference type="OrthoDB" id="5578329at2759"/>
<dbReference type="EMBL" id="CAJVPS010000354">
    <property type="protein sequence ID" value="CAG8479913.1"/>
    <property type="molecule type" value="Genomic_DNA"/>
</dbReference>
<dbReference type="Proteomes" id="UP000789508">
    <property type="component" value="Unassembled WGS sequence"/>
</dbReference>
<dbReference type="AlphaFoldDB" id="A0A9N8W9R6"/>